<dbReference type="Proteomes" id="UP001156216">
    <property type="component" value="Chromosome"/>
</dbReference>
<dbReference type="EMBL" id="JAHYQA010000012">
    <property type="protein sequence ID" value="MCE9239204.1"/>
    <property type="molecule type" value="Genomic_DNA"/>
</dbReference>
<dbReference type="GeneID" id="60924147"/>
<protein>
    <submittedName>
        <fullName evidence="12">DUF5126 domain-containing protein</fullName>
    </submittedName>
</protein>
<dbReference type="EMBL" id="AP022660">
    <property type="protein sequence ID" value="BCA52296.1"/>
    <property type="molecule type" value="Genomic_DNA"/>
</dbReference>
<dbReference type="Pfam" id="PF16323">
    <property type="entry name" value="DUF4959"/>
    <property type="match status" value="1"/>
</dbReference>
<gene>
    <name evidence="5" type="ORF">BatF92_42380</name>
    <name evidence="13" type="ORF">DW780_18300</name>
    <name evidence="6" type="ORF">ERS852511_01233</name>
    <name evidence="7" type="ORF">ERS852557_02287</name>
    <name evidence="9" type="ORF">GAN59_01725</name>
    <name evidence="8" type="ORF">GAN75_22960</name>
    <name evidence="10" type="ORF">GAN91_16085</name>
    <name evidence="11" type="ORF">K0H07_18835</name>
    <name evidence="14" type="ORF">KQP59_11410</name>
    <name evidence="15" type="ORF">KQP74_18935</name>
    <name evidence="12" type="ORF">PO127_13485</name>
</gene>
<evidence type="ECO:0000313" key="15">
    <source>
        <dbReference type="EMBL" id="UYU89994.1"/>
    </source>
</evidence>
<evidence type="ECO:0000313" key="19">
    <source>
        <dbReference type="Proteomes" id="UP000436825"/>
    </source>
</evidence>
<dbReference type="RefSeq" id="WP_008767253.1">
    <property type="nucleotide sequence ID" value="NZ_AP022660.1"/>
</dbReference>
<dbReference type="PATRIC" id="fig|818.23.peg.137"/>
<dbReference type="InterPro" id="IPR032164">
    <property type="entry name" value="DUF5000"/>
</dbReference>
<dbReference type="InterPro" id="IPR032527">
    <property type="entry name" value="DUF4959"/>
</dbReference>
<dbReference type="EMBL" id="WCRW01000021">
    <property type="protein sequence ID" value="KAB4451613.1"/>
    <property type="molecule type" value="Genomic_DNA"/>
</dbReference>
<dbReference type="EMBL" id="CP083685">
    <property type="protein sequence ID" value="UYU89994.1"/>
    <property type="molecule type" value="Genomic_DNA"/>
</dbReference>
<feature type="domain" description="DUF5126" evidence="4">
    <location>
        <begin position="125"/>
        <end position="226"/>
    </location>
</feature>
<feature type="domain" description="DUF4959" evidence="2">
    <location>
        <begin position="20"/>
        <end position="123"/>
    </location>
</feature>
<dbReference type="OMA" id="WIESTPL"/>
<evidence type="ECO:0000313" key="9">
    <source>
        <dbReference type="EMBL" id="KAB4479266.1"/>
    </source>
</evidence>
<evidence type="ECO:0000259" key="3">
    <source>
        <dbReference type="Pfam" id="PF16391"/>
    </source>
</evidence>
<feature type="chain" id="PRO_5002964681" evidence="1">
    <location>
        <begin position="23"/>
        <end position="415"/>
    </location>
</feature>
<evidence type="ECO:0000256" key="1">
    <source>
        <dbReference type="SAM" id="SignalP"/>
    </source>
</evidence>
<proteinExistence type="predicted"/>
<accession>C6IIT9</accession>
<evidence type="ECO:0000313" key="13">
    <source>
        <dbReference type="EMBL" id="RHD84980.1"/>
    </source>
</evidence>
<dbReference type="InterPro" id="IPR033431">
    <property type="entry name" value="DUF5126"/>
</dbReference>
<dbReference type="Proteomes" id="UP001217776">
    <property type="component" value="Unassembled WGS sequence"/>
</dbReference>
<evidence type="ECO:0000313" key="10">
    <source>
        <dbReference type="EMBL" id="KAB4480119.1"/>
    </source>
</evidence>
<reference evidence="5 22" key="4">
    <citation type="submission" date="2020-02" db="EMBL/GenBank/DDBJ databases">
        <title>Whole-genome sequencing and comparative analysis of the genomes of Bacteroides thetaiotaomicron and Escherichia coli isolated from a healthy resident in Vietnam.</title>
        <authorList>
            <person name="Mohsin M."/>
            <person name="Tanaka K."/>
            <person name="Kawahara R."/>
            <person name="Kondo S."/>
            <person name="Noguchi H."/>
            <person name="Motooka D."/>
            <person name="Nakamura S."/>
            <person name="Khong D.T."/>
            <person name="Nguyen T.N."/>
            <person name="Tran H.T."/>
            <person name="Yamamoto Y."/>
        </authorList>
    </citation>
    <scope>NUCLEOTIDE SEQUENCE [LARGE SCALE GENOMIC DNA]</scope>
    <source>
        <strain evidence="5 22">F9-2</strain>
    </source>
</reference>
<dbReference type="KEGG" id="btho:Btheta7330_00130"/>
<dbReference type="Pfam" id="PF17166">
    <property type="entry name" value="DUF5126"/>
    <property type="match status" value="1"/>
</dbReference>
<dbReference type="EMBL" id="CZBI01000003">
    <property type="protein sequence ID" value="CUP96939.1"/>
    <property type="molecule type" value="Genomic_DNA"/>
</dbReference>
<evidence type="ECO:0000313" key="5">
    <source>
        <dbReference type="EMBL" id="BCA52296.1"/>
    </source>
</evidence>
<evidence type="ECO:0000313" key="14">
    <source>
        <dbReference type="EMBL" id="UYU73678.1"/>
    </source>
</evidence>
<feature type="domain" description="DUF5000" evidence="3">
    <location>
        <begin position="252"/>
        <end position="407"/>
    </location>
</feature>
<dbReference type="Proteomes" id="UP001162960">
    <property type="component" value="Chromosome"/>
</dbReference>
<name>A0A0P0F8X4_BACT4</name>
<evidence type="ECO:0000313" key="16">
    <source>
        <dbReference type="Proteomes" id="UP000095541"/>
    </source>
</evidence>
<sequence length="415" mass="46566">MKKIIYSSLLVLAITLLPSACDNDSDMNSPHGSTTPPEQVVLNGVKNLPGKSIIYFTQPSDKNFLYMKAVYMTEIGERSTNASYFADSVVVEGFEKAGEYNVKLYSVSPGEAYSEPLEVKINPEEPPYITAYKEMEIKPDFAGIRIKTSNTSNETLTFYVYRKDATGKWTEAGALYTKKQEINEPIRGMEAVPSEFSVVVKDRWGHLSESKEISLTPYYEEEVDKKKMGYLAIGEYKGYLAPNANTPKNLYDGIIGSNNTFMTLTTAGYDFTKPSSVTLDLGKKFKLSRMIVYGRRNGTDYSSIFDGLYPKEIEIWGRNDNNVTKFDPENDEGWVRLYQGVLPRADGSVIPAAIVPLTDADKELARDGNELEFSVDLDAYRYVTFVCIKNYNVGTSRINVAELTFFGTPEDKIIQ</sequence>
<dbReference type="AlphaFoldDB" id="A0A0P0F8X4"/>
<organism evidence="12 23">
    <name type="scientific">Bacteroides thetaiotaomicron</name>
    <dbReference type="NCBI Taxonomy" id="818"/>
    <lineage>
        <taxon>Bacteria</taxon>
        <taxon>Pseudomonadati</taxon>
        <taxon>Bacteroidota</taxon>
        <taxon>Bacteroidia</taxon>
        <taxon>Bacteroidales</taxon>
        <taxon>Bacteroidaceae</taxon>
        <taxon>Bacteroides</taxon>
    </lineage>
</organism>
<dbReference type="EMBL" id="QSJP01000018">
    <property type="protein sequence ID" value="RHD84980.1"/>
    <property type="molecule type" value="Genomic_DNA"/>
</dbReference>
<evidence type="ECO:0000313" key="23">
    <source>
        <dbReference type="Proteomes" id="UP001217776"/>
    </source>
</evidence>
<dbReference type="EMBL" id="WCRS01000001">
    <property type="protein sequence ID" value="KAB4479266.1"/>
    <property type="molecule type" value="Genomic_DNA"/>
</dbReference>
<dbReference type="Proteomes" id="UP000095541">
    <property type="component" value="Unassembled WGS sequence"/>
</dbReference>
<reference evidence="13 18" key="2">
    <citation type="submission" date="2018-08" db="EMBL/GenBank/DDBJ databases">
        <title>A genome reference for cultivated species of the human gut microbiota.</title>
        <authorList>
            <person name="Zou Y."/>
            <person name="Xue W."/>
            <person name="Luo G."/>
        </authorList>
    </citation>
    <scope>NUCLEOTIDE SEQUENCE [LARGE SCALE GENOMIC DNA]</scope>
    <source>
        <strain evidence="13 18">AM30-26</strain>
    </source>
</reference>
<dbReference type="EMBL" id="CP083681">
    <property type="protein sequence ID" value="UYU73678.1"/>
    <property type="molecule type" value="Genomic_DNA"/>
</dbReference>
<dbReference type="EMBL" id="CZAP01000003">
    <property type="protein sequence ID" value="CUP14055.1"/>
    <property type="molecule type" value="Genomic_DNA"/>
</dbReference>
<keyword evidence="1" id="KW-0732">Signal</keyword>
<evidence type="ECO:0000313" key="7">
    <source>
        <dbReference type="EMBL" id="CUP96939.1"/>
    </source>
</evidence>
<evidence type="ECO:0000313" key="17">
    <source>
        <dbReference type="Proteomes" id="UP000095576"/>
    </source>
</evidence>
<evidence type="ECO:0000313" key="22">
    <source>
        <dbReference type="Proteomes" id="UP000500882"/>
    </source>
</evidence>
<reference evidence="12" key="7">
    <citation type="submission" date="2022-10" db="EMBL/GenBank/DDBJ databases">
        <title>Human gut microbiome strain richness.</title>
        <authorList>
            <person name="Chen-Liaw A."/>
        </authorList>
    </citation>
    <scope>NUCLEOTIDE SEQUENCE</scope>
    <source>
        <strain evidence="12">1001283st1_A3_1001283B150304_161114</strain>
    </source>
</reference>
<feature type="signal peptide" evidence="1">
    <location>
        <begin position="1"/>
        <end position="22"/>
    </location>
</feature>
<evidence type="ECO:0000313" key="21">
    <source>
        <dbReference type="Proteomes" id="UP000488521"/>
    </source>
</evidence>
<dbReference type="Proteomes" id="UP000436858">
    <property type="component" value="Unassembled WGS sequence"/>
</dbReference>
<evidence type="ECO:0000313" key="6">
    <source>
        <dbReference type="EMBL" id="CUP14055.1"/>
    </source>
</evidence>
<reference evidence="11" key="6">
    <citation type="submission" date="2021-07" db="EMBL/GenBank/DDBJ databases">
        <title>Comparative genomics of Bacteroides fragilis group isolates reveals species-dependent resistance mechanisms and validates clinical tools for resistance prediction.</title>
        <authorList>
            <person name="Wallace M.J."/>
            <person name="Jean S."/>
            <person name="Wallace M.A."/>
            <person name="Carey-Ann B.D."/>
            <person name="Dantas G."/>
        </authorList>
    </citation>
    <scope>NUCLEOTIDE SEQUENCE</scope>
    <source>
        <strain evidence="11">BJH_160</strain>
    </source>
</reference>
<dbReference type="Proteomes" id="UP000095576">
    <property type="component" value="Unassembled WGS sequence"/>
</dbReference>
<dbReference type="EMBL" id="WCRY01000015">
    <property type="protein sequence ID" value="KAB4480119.1"/>
    <property type="molecule type" value="Genomic_DNA"/>
</dbReference>
<evidence type="ECO:0000313" key="11">
    <source>
        <dbReference type="EMBL" id="MCE9239204.1"/>
    </source>
</evidence>
<dbReference type="Proteomes" id="UP000284785">
    <property type="component" value="Unassembled WGS sequence"/>
</dbReference>
<dbReference type="Proteomes" id="UP000488521">
    <property type="component" value="Unassembled WGS sequence"/>
</dbReference>
<evidence type="ECO:0000313" key="18">
    <source>
        <dbReference type="Proteomes" id="UP000284785"/>
    </source>
</evidence>
<dbReference type="Gene3D" id="2.60.120.260">
    <property type="entry name" value="Galactose-binding domain-like"/>
    <property type="match status" value="1"/>
</dbReference>
<dbReference type="Proteomes" id="UP000436825">
    <property type="component" value="Unassembled WGS sequence"/>
</dbReference>
<dbReference type="DNASU" id="1075968"/>
<evidence type="ECO:0000259" key="4">
    <source>
        <dbReference type="Pfam" id="PF17166"/>
    </source>
</evidence>
<dbReference type="Proteomes" id="UP001200544">
    <property type="component" value="Unassembled WGS sequence"/>
</dbReference>
<reference evidence="19 20" key="3">
    <citation type="journal article" date="2019" name="Nat. Med.">
        <title>A library of human gut bacterial isolates paired with longitudinal multiomics data enables mechanistic microbiome research.</title>
        <authorList>
            <person name="Poyet M."/>
            <person name="Groussin M."/>
            <person name="Gibbons S.M."/>
            <person name="Avila-Pacheco J."/>
            <person name="Jiang X."/>
            <person name="Kearney S.M."/>
            <person name="Perrotta A.R."/>
            <person name="Berdy B."/>
            <person name="Zhao S."/>
            <person name="Lieberman T.D."/>
            <person name="Swanson P.K."/>
            <person name="Smith M."/>
            <person name="Roesemann S."/>
            <person name="Alexander J.E."/>
            <person name="Rich S.A."/>
            <person name="Livny J."/>
            <person name="Vlamakis H."/>
            <person name="Clish C."/>
            <person name="Bullock K."/>
            <person name="Deik A."/>
            <person name="Scott J."/>
            <person name="Pierce K.A."/>
            <person name="Xavier R.J."/>
            <person name="Alm E.J."/>
        </authorList>
    </citation>
    <scope>NUCLEOTIDE SEQUENCE [LARGE SCALE GENOMIC DNA]</scope>
    <source>
        <strain evidence="9 21">BIOML-A156</strain>
        <strain evidence="8 19">BIOML-A160</strain>
        <strain evidence="10 20">BIOML-A162</strain>
    </source>
</reference>
<dbReference type="Proteomes" id="UP000500882">
    <property type="component" value="Chromosome"/>
</dbReference>
<reference evidence="14" key="5">
    <citation type="submission" date="2021-06" db="EMBL/GenBank/DDBJ databases">
        <title>Interrogation of the integrated mobile genetic elements in gut-associated Bacteroides with a consensus prediction approach.</title>
        <authorList>
            <person name="Campbell D.E."/>
            <person name="Leigh J.R."/>
            <person name="Kim T."/>
            <person name="England W."/>
            <person name="Whitaker R.J."/>
            <person name="Degnan P.H."/>
        </authorList>
    </citation>
    <scope>NUCLEOTIDE SEQUENCE</scope>
    <source>
        <strain evidence="15">VPI-3443</strain>
        <strain evidence="14">VPI-BTDOT2</strain>
    </source>
</reference>
<evidence type="ECO:0000313" key="8">
    <source>
        <dbReference type="EMBL" id="KAB4451613.1"/>
    </source>
</evidence>
<accession>A0A0P0F8X4</accession>
<reference evidence="16 17" key="1">
    <citation type="submission" date="2015-09" db="EMBL/GenBank/DDBJ databases">
        <authorList>
            <consortium name="Pathogen Informatics"/>
        </authorList>
    </citation>
    <scope>NUCLEOTIDE SEQUENCE [LARGE SCALE GENOMIC DNA]</scope>
    <source>
        <strain evidence="6 17">2789STDY5834899</strain>
        <strain evidence="7 16">2789STDY5834945</strain>
    </source>
</reference>
<evidence type="ECO:0000313" key="20">
    <source>
        <dbReference type="Proteomes" id="UP000436858"/>
    </source>
</evidence>
<evidence type="ECO:0000259" key="2">
    <source>
        <dbReference type="Pfam" id="PF16323"/>
    </source>
</evidence>
<evidence type="ECO:0000313" key="12">
    <source>
        <dbReference type="EMBL" id="MDC2236755.1"/>
    </source>
</evidence>
<dbReference type="EMBL" id="JAQNVG010000020">
    <property type="protein sequence ID" value="MDC2236755.1"/>
    <property type="molecule type" value="Genomic_DNA"/>
</dbReference>
<dbReference type="Pfam" id="PF16391">
    <property type="entry name" value="DUF5000"/>
    <property type="match status" value="1"/>
</dbReference>